<name>X1QHL5_9ZZZZ</name>
<organism evidence="1">
    <name type="scientific">marine sediment metagenome</name>
    <dbReference type="NCBI Taxonomy" id="412755"/>
    <lineage>
        <taxon>unclassified sequences</taxon>
        <taxon>metagenomes</taxon>
        <taxon>ecological metagenomes</taxon>
    </lineage>
</organism>
<comment type="caution">
    <text evidence="1">The sequence shown here is derived from an EMBL/GenBank/DDBJ whole genome shotgun (WGS) entry which is preliminary data.</text>
</comment>
<dbReference type="EMBL" id="BARW01003515">
    <property type="protein sequence ID" value="GAI67952.1"/>
    <property type="molecule type" value="Genomic_DNA"/>
</dbReference>
<reference evidence="1" key="1">
    <citation type="journal article" date="2014" name="Front. Microbiol.">
        <title>High frequency of phylogenetically diverse reductive dehalogenase-homologous genes in deep subseafloor sedimentary metagenomes.</title>
        <authorList>
            <person name="Kawai M."/>
            <person name="Futagami T."/>
            <person name="Toyoda A."/>
            <person name="Takaki Y."/>
            <person name="Nishi S."/>
            <person name="Hori S."/>
            <person name="Arai W."/>
            <person name="Tsubouchi T."/>
            <person name="Morono Y."/>
            <person name="Uchiyama I."/>
            <person name="Ito T."/>
            <person name="Fujiyama A."/>
            <person name="Inagaki F."/>
            <person name="Takami H."/>
        </authorList>
    </citation>
    <scope>NUCLEOTIDE SEQUENCE</scope>
    <source>
        <strain evidence="1">Expedition CK06-06</strain>
    </source>
</reference>
<proteinExistence type="predicted"/>
<feature type="non-terminal residue" evidence="1">
    <location>
        <position position="43"/>
    </location>
</feature>
<accession>X1QHL5</accession>
<protein>
    <submittedName>
        <fullName evidence="1">Uncharacterized protein</fullName>
    </submittedName>
</protein>
<gene>
    <name evidence="1" type="ORF">S12H4_08911</name>
</gene>
<evidence type="ECO:0000313" key="1">
    <source>
        <dbReference type="EMBL" id="GAI67952.1"/>
    </source>
</evidence>
<dbReference type="AlphaFoldDB" id="X1QHL5"/>
<sequence>MLKGQVVSRIMNEKLSEREWKEGLYYYGVKELEEWLPCKARNI</sequence>